<evidence type="ECO:0000313" key="3">
    <source>
        <dbReference type="Proteomes" id="UP001151760"/>
    </source>
</evidence>
<dbReference type="GO" id="GO:0003964">
    <property type="term" value="F:RNA-directed DNA polymerase activity"/>
    <property type="evidence" value="ECO:0007669"/>
    <property type="project" value="UniProtKB-KW"/>
</dbReference>
<dbReference type="InterPro" id="IPR021109">
    <property type="entry name" value="Peptidase_aspartic_dom_sf"/>
</dbReference>
<dbReference type="InterPro" id="IPR043128">
    <property type="entry name" value="Rev_trsase/Diguanyl_cyclase"/>
</dbReference>
<reference evidence="2" key="2">
    <citation type="submission" date="2022-01" db="EMBL/GenBank/DDBJ databases">
        <authorList>
            <person name="Yamashiro T."/>
            <person name="Shiraishi A."/>
            <person name="Satake H."/>
            <person name="Nakayama K."/>
        </authorList>
    </citation>
    <scope>NUCLEOTIDE SEQUENCE</scope>
</reference>
<dbReference type="Gene3D" id="2.40.70.10">
    <property type="entry name" value="Acid Proteases"/>
    <property type="match status" value="1"/>
</dbReference>
<proteinExistence type="predicted"/>
<keyword evidence="2" id="KW-0808">Transferase</keyword>
<gene>
    <name evidence="2" type="ORF">Tco_0925062</name>
</gene>
<dbReference type="Proteomes" id="UP001151760">
    <property type="component" value="Unassembled WGS sequence"/>
</dbReference>
<keyword evidence="2" id="KW-0548">Nucleotidyltransferase</keyword>
<dbReference type="Gene3D" id="3.30.70.270">
    <property type="match status" value="1"/>
</dbReference>
<dbReference type="Pfam" id="PF00078">
    <property type="entry name" value="RVT_1"/>
    <property type="match status" value="1"/>
</dbReference>
<feature type="domain" description="Reverse transcriptase" evidence="1">
    <location>
        <begin position="324"/>
        <end position="393"/>
    </location>
</feature>
<sequence length="628" mass="72061">MDDEPMWAADRVVAPTPGSAITILETANEFAIIGNHLTFVKENQFDGRIKTDPHKHIHEFTENEAVRLMMFPFLLTDLFDRLLGEIRAFSPHETETLTEAWLLMKEMLRNCHGYNLSKGNIIKFFYHGLSEITQVVLNAAAGGSSNSDTEKIMVRMDAMTMKMDALYKEFQSRSNLSKNMLVEVDKSTFLVDFVILEMEEDSKVPLILGRPFLYTADALIRAKQKQLNLGVDFDAILDEGSEILHSIEGTILEEKLFAEFDEFMAMNIKGNSESESDIEEPPIEKITFSIDYKIMMSLEEPTSDLELKPLPNNLEYVFLEEPSFFLCMLGIFHDMIEESMEVFMDDFSIFGNSFDNCLNNLDKMLQRCKDANLVLNYEKCHFIVKEGIVLGHKVSGACLKVEKAKIGYREYDLAHLKLVFEFSIYTVWKSVRYGVSNGLDTAYWSFLEHGYVITSLRDMTYSEDYGILLGIIVNRLKSGSYRVKSGRHIDLDLFKLAIVLQKTKKIQDFGPTSGIRASRGTLMMMKHHSMQMHQTMKEEYDIWAMEMEHYLEYIDNDVWKVIQNGNSKKRISTGKDGVIRVLPPVSAAEIHAVEKERKARNMVLLEYFHLEEISAAERKDGVIRVLPP</sequence>
<comment type="caution">
    <text evidence="2">The sequence shown here is derived from an EMBL/GenBank/DDBJ whole genome shotgun (WGS) entry which is preliminary data.</text>
</comment>
<organism evidence="2 3">
    <name type="scientific">Tanacetum coccineum</name>
    <dbReference type="NCBI Taxonomy" id="301880"/>
    <lineage>
        <taxon>Eukaryota</taxon>
        <taxon>Viridiplantae</taxon>
        <taxon>Streptophyta</taxon>
        <taxon>Embryophyta</taxon>
        <taxon>Tracheophyta</taxon>
        <taxon>Spermatophyta</taxon>
        <taxon>Magnoliopsida</taxon>
        <taxon>eudicotyledons</taxon>
        <taxon>Gunneridae</taxon>
        <taxon>Pentapetalae</taxon>
        <taxon>asterids</taxon>
        <taxon>campanulids</taxon>
        <taxon>Asterales</taxon>
        <taxon>Asteraceae</taxon>
        <taxon>Asteroideae</taxon>
        <taxon>Anthemideae</taxon>
        <taxon>Anthemidinae</taxon>
        <taxon>Tanacetum</taxon>
    </lineage>
</organism>
<protein>
    <submittedName>
        <fullName evidence="2">Reverse transcriptase domain-containing protein</fullName>
    </submittedName>
</protein>
<dbReference type="PANTHER" id="PTHR33067">
    <property type="entry name" value="RNA-DIRECTED DNA POLYMERASE-RELATED"/>
    <property type="match status" value="1"/>
</dbReference>
<dbReference type="EMBL" id="BQNB010014982">
    <property type="protein sequence ID" value="GJT34643.1"/>
    <property type="molecule type" value="Genomic_DNA"/>
</dbReference>
<keyword evidence="3" id="KW-1185">Reference proteome</keyword>
<evidence type="ECO:0000259" key="1">
    <source>
        <dbReference type="Pfam" id="PF00078"/>
    </source>
</evidence>
<reference evidence="2" key="1">
    <citation type="journal article" date="2022" name="Int. J. Mol. Sci.">
        <title>Draft Genome of Tanacetum Coccineum: Genomic Comparison of Closely Related Tanacetum-Family Plants.</title>
        <authorList>
            <person name="Yamashiro T."/>
            <person name="Shiraishi A."/>
            <person name="Nakayama K."/>
            <person name="Satake H."/>
        </authorList>
    </citation>
    <scope>NUCLEOTIDE SEQUENCE</scope>
</reference>
<evidence type="ECO:0000313" key="2">
    <source>
        <dbReference type="EMBL" id="GJT34643.1"/>
    </source>
</evidence>
<name>A0ABQ5D6M0_9ASTR</name>
<keyword evidence="2" id="KW-0695">RNA-directed DNA polymerase</keyword>
<dbReference type="InterPro" id="IPR000477">
    <property type="entry name" value="RT_dom"/>
</dbReference>
<accession>A0ABQ5D6M0</accession>
<dbReference type="SUPFAM" id="SSF56672">
    <property type="entry name" value="DNA/RNA polymerases"/>
    <property type="match status" value="1"/>
</dbReference>
<dbReference type="InterPro" id="IPR043502">
    <property type="entry name" value="DNA/RNA_pol_sf"/>
</dbReference>